<organism evidence="1">
    <name type="scientific">uncultured Caudovirales phage</name>
    <dbReference type="NCBI Taxonomy" id="2100421"/>
    <lineage>
        <taxon>Viruses</taxon>
        <taxon>Duplodnaviria</taxon>
        <taxon>Heunggongvirae</taxon>
        <taxon>Uroviricota</taxon>
        <taxon>Caudoviricetes</taxon>
        <taxon>Peduoviridae</taxon>
        <taxon>Maltschvirus</taxon>
        <taxon>Maltschvirus maltsch</taxon>
    </lineage>
</organism>
<evidence type="ECO:0008006" key="2">
    <source>
        <dbReference type="Google" id="ProtNLM"/>
    </source>
</evidence>
<reference evidence="1" key="1">
    <citation type="submission" date="2017-06" db="EMBL/GenBank/DDBJ databases">
        <title>Novel phages from South African skin metaviromes.</title>
        <authorList>
            <person name="van Zyl L.J."/>
            <person name="Abrahams Y."/>
            <person name="Stander E.A."/>
            <person name="Kirby B.M."/>
            <person name="Clavaud C."/>
            <person name="Farcet C."/>
            <person name="Breton L."/>
            <person name="Trindade M.I."/>
        </authorList>
    </citation>
    <scope>NUCLEOTIDE SEQUENCE</scope>
</reference>
<name>A0A2H4JDS8_9CAUD</name>
<sequence length="71" mass="8053">MYLNLIKVMKVKNVTYSQIAELLKCQLRAVSDKANGNVKSGFSIDEAILIKKVLFPEYDIVFLFERQGKAA</sequence>
<gene>
    <name evidence="1" type="ORF">10S8_41</name>
</gene>
<protein>
    <recommendedName>
        <fullName evidence="2">DNA-binding protein</fullName>
    </recommendedName>
</protein>
<evidence type="ECO:0000313" key="1">
    <source>
        <dbReference type="EMBL" id="ASN71597.1"/>
    </source>
</evidence>
<accession>A0A2H4JDS8</accession>
<dbReference type="EMBL" id="MF417928">
    <property type="protein sequence ID" value="ASN71597.1"/>
    <property type="molecule type" value="Genomic_DNA"/>
</dbReference>
<proteinExistence type="predicted"/>